<comment type="caution">
    <text evidence="1">The sequence shown here is derived from an EMBL/GenBank/DDBJ whole genome shotgun (WGS) entry which is preliminary data.</text>
</comment>
<evidence type="ECO:0000313" key="1">
    <source>
        <dbReference type="EMBL" id="KAG8647072.1"/>
    </source>
</evidence>
<evidence type="ECO:0000313" key="2">
    <source>
        <dbReference type="Proteomes" id="UP000091857"/>
    </source>
</evidence>
<name>A0ACB7H2Y6_MANES</name>
<dbReference type="Proteomes" id="UP000091857">
    <property type="component" value="Chromosome 9"/>
</dbReference>
<accession>A0ACB7H2Y6</accession>
<proteinExistence type="predicted"/>
<protein>
    <submittedName>
        <fullName evidence="1">Uncharacterized protein</fullName>
    </submittedName>
</protein>
<organism evidence="1 2">
    <name type="scientific">Manihot esculenta</name>
    <name type="common">Cassava</name>
    <name type="synonym">Jatropha manihot</name>
    <dbReference type="NCBI Taxonomy" id="3983"/>
    <lineage>
        <taxon>Eukaryota</taxon>
        <taxon>Viridiplantae</taxon>
        <taxon>Streptophyta</taxon>
        <taxon>Embryophyta</taxon>
        <taxon>Tracheophyta</taxon>
        <taxon>Spermatophyta</taxon>
        <taxon>Magnoliopsida</taxon>
        <taxon>eudicotyledons</taxon>
        <taxon>Gunneridae</taxon>
        <taxon>Pentapetalae</taxon>
        <taxon>rosids</taxon>
        <taxon>fabids</taxon>
        <taxon>Malpighiales</taxon>
        <taxon>Euphorbiaceae</taxon>
        <taxon>Crotonoideae</taxon>
        <taxon>Manihoteae</taxon>
        <taxon>Manihot</taxon>
    </lineage>
</organism>
<gene>
    <name evidence="1" type="ORF">MANES_09G059100v8</name>
</gene>
<dbReference type="EMBL" id="CM004395">
    <property type="protein sequence ID" value="KAG8647072.1"/>
    <property type="molecule type" value="Genomic_DNA"/>
</dbReference>
<reference evidence="2" key="1">
    <citation type="journal article" date="2016" name="Nat. Biotechnol.">
        <title>Sequencing wild and cultivated cassava and related species reveals extensive interspecific hybridization and genetic diversity.</title>
        <authorList>
            <person name="Bredeson J.V."/>
            <person name="Lyons J.B."/>
            <person name="Prochnik S.E."/>
            <person name="Wu G.A."/>
            <person name="Ha C.M."/>
            <person name="Edsinger-Gonzales E."/>
            <person name="Grimwood J."/>
            <person name="Schmutz J."/>
            <person name="Rabbi I.Y."/>
            <person name="Egesi C."/>
            <person name="Nauluvula P."/>
            <person name="Lebot V."/>
            <person name="Ndunguru J."/>
            <person name="Mkamilo G."/>
            <person name="Bart R.S."/>
            <person name="Setter T.L."/>
            <person name="Gleadow R.M."/>
            <person name="Kulakow P."/>
            <person name="Ferguson M.E."/>
            <person name="Rounsley S."/>
            <person name="Rokhsar D.S."/>
        </authorList>
    </citation>
    <scope>NUCLEOTIDE SEQUENCE [LARGE SCALE GENOMIC DNA]</scope>
    <source>
        <strain evidence="2">cv. AM560-2</strain>
    </source>
</reference>
<keyword evidence="2" id="KW-1185">Reference proteome</keyword>
<sequence length="205" mass="23181">MCTALVYHIYIYKSHQPLLNLHSSLFTLHFTLSLSLLRIFRLSLMALPLPALKAQLSNFIQSMFDEGLLDGQFAQIQALQDEANPNFIAEVITSFCTDAERIITELNNYMTQPNVDFSKLESCVHQLKGSSSSIGAQRLKLACADLQQAFNEKDKGRCLQALNIITREYCNLGRKFKTLIQLEKRILANESNQQQQDGYNITGST</sequence>